<sequence length="787" mass="78476">MSPPSFAPPQPPSTPPHPQALPPPTPPPPTLTSATPPPGALPPPAAPPLASSMPIAPPAAPPDAPSGAAAPPPSPAAPPLAAPPPSPAAPPLAAPPPSPAAPALSVSASATPSPAGPPPAAPSPASVPPPAQPAAPSLPVSTAPLAAAASLQTSASHQAPSPPAPADEQAPGDDIGEIVVEAEAPTPTPARTGAAAPAQGAISSKRRPREPILDPWSEDAEPAAPPRPPQEIITSNGDTYLVARRHPSTPQPGDEEEDEVVTSAAPLDLTLKRKPISARPPAPPAPAAARTRPATPTGNEPPGHLGASADSVPAKGAANSASDSAKIDPPASADASPAESTIEGTIVIELSDSDLEAPMSSRLAAPPPSPQAAEQDDDLQTKATPSRGEPAPHGDEVQAPRPRALDEASGEPAPEPVEELLDDADLALVEEPPAQAPAAAPRPASATDARAPASVEALADLAAAPRVGAPAVEGRRSAAGESADLAAMALDAPPSAPPETEALAALDLAPEIAPDLPGPGAASAAPAADAAALTGRDLEQIEAFADLPEEMHDELALAARVEDLSSDEELAVDGAALVLRGDAAVCANIVDIPAERAATRTLVPSRGTLEEGIPLRVVAGAEGARVAVWGQATIDHALRSCPWVLDELRTVADRIQSLAGATMGPLGELEDTLLRRVLGRLRLRGLAPGEHFIHAGNPIPGLVIIGAGALELVAERSQAIAGTARPGDLLFASELLGGQPAPSIARAAGGGALVLLADHPTLRELFESTPELLSILAQSVSMNAQRG</sequence>
<protein>
    <recommendedName>
        <fullName evidence="2">Cyclic nucleotide-binding domain-containing protein</fullName>
    </recommendedName>
</protein>
<feature type="compositionally biased region" description="Pro residues" evidence="1">
    <location>
        <begin position="1"/>
        <end position="47"/>
    </location>
</feature>
<dbReference type="InterPro" id="IPR014710">
    <property type="entry name" value="RmlC-like_jellyroll"/>
</dbReference>
<feature type="compositionally biased region" description="Acidic residues" evidence="1">
    <location>
        <begin position="416"/>
        <end position="425"/>
    </location>
</feature>
<feature type="compositionally biased region" description="Low complexity" evidence="1">
    <location>
        <begin position="426"/>
        <end position="451"/>
    </location>
</feature>
<dbReference type="STRING" id="448385.sce7985"/>
<feature type="domain" description="Cyclic nucleotide-binding" evidence="2">
    <location>
        <begin position="665"/>
        <end position="783"/>
    </location>
</feature>
<name>A9FGU9_SORC5</name>
<feature type="compositionally biased region" description="Low complexity" evidence="1">
    <location>
        <begin position="134"/>
        <end position="159"/>
    </location>
</feature>
<organism evidence="3 4">
    <name type="scientific">Sorangium cellulosum (strain So ce56)</name>
    <name type="common">Polyangium cellulosum (strain So ce56)</name>
    <dbReference type="NCBI Taxonomy" id="448385"/>
    <lineage>
        <taxon>Bacteria</taxon>
        <taxon>Pseudomonadati</taxon>
        <taxon>Myxococcota</taxon>
        <taxon>Polyangia</taxon>
        <taxon>Polyangiales</taxon>
        <taxon>Polyangiaceae</taxon>
        <taxon>Sorangium</taxon>
    </lineage>
</organism>
<dbReference type="InterPro" id="IPR000595">
    <property type="entry name" value="cNMP-bd_dom"/>
</dbReference>
<feature type="region of interest" description="Disordered" evidence="1">
    <location>
        <begin position="1"/>
        <end position="451"/>
    </location>
</feature>
<dbReference type="KEGG" id="scl:sce7985"/>
<feature type="compositionally biased region" description="Pro residues" evidence="1">
    <location>
        <begin position="114"/>
        <end position="133"/>
    </location>
</feature>
<feature type="compositionally biased region" description="Pro residues" evidence="1">
    <location>
        <begin position="55"/>
        <end position="100"/>
    </location>
</feature>
<evidence type="ECO:0000256" key="1">
    <source>
        <dbReference type="SAM" id="MobiDB-lite"/>
    </source>
</evidence>
<dbReference type="EMBL" id="AM746676">
    <property type="protein sequence ID" value="CAN98155.1"/>
    <property type="molecule type" value="Genomic_DNA"/>
</dbReference>
<feature type="compositionally biased region" description="Low complexity" evidence="1">
    <location>
        <begin position="320"/>
        <end position="340"/>
    </location>
</feature>
<dbReference type="PROSITE" id="PS50042">
    <property type="entry name" value="CNMP_BINDING_3"/>
    <property type="match status" value="1"/>
</dbReference>
<dbReference type="SUPFAM" id="SSF51206">
    <property type="entry name" value="cAMP-binding domain-like"/>
    <property type="match status" value="1"/>
</dbReference>
<dbReference type="InterPro" id="IPR018490">
    <property type="entry name" value="cNMP-bd_dom_sf"/>
</dbReference>
<accession>A9FGU9</accession>
<proteinExistence type="predicted"/>
<dbReference type="SMART" id="SM00100">
    <property type="entry name" value="cNMP"/>
    <property type="match status" value="1"/>
</dbReference>
<feature type="compositionally biased region" description="Low complexity" evidence="1">
    <location>
        <begin position="287"/>
        <end position="297"/>
    </location>
</feature>
<feature type="compositionally biased region" description="Low complexity" evidence="1">
    <location>
        <begin position="181"/>
        <end position="201"/>
    </location>
</feature>
<evidence type="ECO:0000313" key="3">
    <source>
        <dbReference type="EMBL" id="CAN98155.1"/>
    </source>
</evidence>
<feature type="compositionally biased region" description="Low complexity" evidence="1">
    <location>
        <begin position="101"/>
        <end position="113"/>
    </location>
</feature>
<dbReference type="HOGENOM" id="CLU_356345_0_0_7"/>
<dbReference type="Proteomes" id="UP000002139">
    <property type="component" value="Chromosome"/>
</dbReference>
<evidence type="ECO:0000259" key="2">
    <source>
        <dbReference type="PROSITE" id="PS50042"/>
    </source>
</evidence>
<evidence type="ECO:0000313" key="4">
    <source>
        <dbReference type="Proteomes" id="UP000002139"/>
    </source>
</evidence>
<feature type="compositionally biased region" description="Basic and acidic residues" evidence="1">
    <location>
        <begin position="390"/>
        <end position="406"/>
    </location>
</feature>
<keyword evidence="4" id="KW-1185">Reference proteome</keyword>
<dbReference type="AlphaFoldDB" id="A9FGU9"/>
<dbReference type="Gene3D" id="2.60.120.10">
    <property type="entry name" value="Jelly Rolls"/>
    <property type="match status" value="1"/>
</dbReference>
<reference evidence="3 4" key="1">
    <citation type="journal article" date="2007" name="Nat. Biotechnol.">
        <title>Complete genome sequence of the myxobacterium Sorangium cellulosum.</title>
        <authorList>
            <person name="Schneiker S."/>
            <person name="Perlova O."/>
            <person name="Kaiser O."/>
            <person name="Gerth K."/>
            <person name="Alici A."/>
            <person name="Altmeyer M.O."/>
            <person name="Bartels D."/>
            <person name="Bekel T."/>
            <person name="Beyer S."/>
            <person name="Bode E."/>
            <person name="Bode H.B."/>
            <person name="Bolten C.J."/>
            <person name="Choudhuri J.V."/>
            <person name="Doss S."/>
            <person name="Elnakady Y.A."/>
            <person name="Frank B."/>
            <person name="Gaigalat L."/>
            <person name="Goesmann A."/>
            <person name="Groeger C."/>
            <person name="Gross F."/>
            <person name="Jelsbak L."/>
            <person name="Jelsbak L."/>
            <person name="Kalinowski J."/>
            <person name="Kegler C."/>
            <person name="Knauber T."/>
            <person name="Konietzny S."/>
            <person name="Kopp M."/>
            <person name="Krause L."/>
            <person name="Krug D."/>
            <person name="Linke B."/>
            <person name="Mahmud T."/>
            <person name="Martinez-Arias R."/>
            <person name="McHardy A.C."/>
            <person name="Merai M."/>
            <person name="Meyer F."/>
            <person name="Mormann S."/>
            <person name="Munoz-Dorado J."/>
            <person name="Perez J."/>
            <person name="Pradella S."/>
            <person name="Rachid S."/>
            <person name="Raddatz G."/>
            <person name="Rosenau F."/>
            <person name="Rueckert C."/>
            <person name="Sasse F."/>
            <person name="Scharfe M."/>
            <person name="Schuster S.C."/>
            <person name="Suen G."/>
            <person name="Treuner-Lange A."/>
            <person name="Velicer G.J."/>
            <person name="Vorholter F.-J."/>
            <person name="Weissman K.J."/>
            <person name="Welch R.D."/>
            <person name="Wenzel S.C."/>
            <person name="Whitworth D.E."/>
            <person name="Wilhelm S."/>
            <person name="Wittmann C."/>
            <person name="Bloecker H."/>
            <person name="Puehler A."/>
            <person name="Mueller R."/>
        </authorList>
    </citation>
    <scope>NUCLEOTIDE SEQUENCE [LARGE SCALE GENOMIC DNA]</scope>
    <source>
        <strain evidence="4">So ce56</strain>
    </source>
</reference>
<gene>
    <name evidence="3" type="ordered locus">sce7985</name>
</gene>